<protein>
    <recommendedName>
        <fullName evidence="10">AN1-type domain-containing protein</fullName>
    </recommendedName>
</protein>
<dbReference type="GO" id="GO:0008270">
    <property type="term" value="F:zinc ion binding"/>
    <property type="evidence" value="ECO:0007669"/>
    <property type="project" value="UniProtKB-KW"/>
</dbReference>
<dbReference type="OrthoDB" id="428577at2759"/>
<dbReference type="Proteomes" id="UP000000226">
    <property type="component" value="Chromosome 4"/>
</dbReference>
<dbReference type="EMBL" id="CM002291">
    <property type="protein sequence ID" value="ESW24205.1"/>
    <property type="molecule type" value="Genomic_DNA"/>
</dbReference>
<dbReference type="PANTHER" id="PTHR10634:SF124">
    <property type="entry name" value="ZINC FINGER A20 AND AN1 DOMAIN-CONTAINING STRESS-ASSOCIATED PROTEIN 8-RELATED"/>
    <property type="match status" value="1"/>
</dbReference>
<dbReference type="PROSITE" id="PS51036">
    <property type="entry name" value="ZF_A20"/>
    <property type="match status" value="1"/>
</dbReference>
<feature type="domain" description="A20-type" evidence="6">
    <location>
        <begin position="1"/>
        <end position="34"/>
    </location>
</feature>
<keyword evidence="9" id="KW-1185">Reference proteome</keyword>
<evidence type="ECO:0000313" key="9">
    <source>
        <dbReference type="Proteomes" id="UP000000226"/>
    </source>
</evidence>
<dbReference type="InterPro" id="IPR002653">
    <property type="entry name" value="Znf_A20"/>
</dbReference>
<organism evidence="8 9">
    <name type="scientific">Phaseolus vulgaris</name>
    <name type="common">Kidney bean</name>
    <name type="synonym">French bean</name>
    <dbReference type="NCBI Taxonomy" id="3885"/>
    <lineage>
        <taxon>Eukaryota</taxon>
        <taxon>Viridiplantae</taxon>
        <taxon>Streptophyta</taxon>
        <taxon>Embryophyta</taxon>
        <taxon>Tracheophyta</taxon>
        <taxon>Spermatophyta</taxon>
        <taxon>Magnoliopsida</taxon>
        <taxon>eudicotyledons</taxon>
        <taxon>Gunneridae</taxon>
        <taxon>Pentapetalae</taxon>
        <taxon>rosids</taxon>
        <taxon>fabids</taxon>
        <taxon>Fabales</taxon>
        <taxon>Fabaceae</taxon>
        <taxon>Papilionoideae</taxon>
        <taxon>50 kb inversion clade</taxon>
        <taxon>NPAAA clade</taxon>
        <taxon>indigoferoid/millettioid clade</taxon>
        <taxon>Phaseoleae</taxon>
        <taxon>Phaseolus</taxon>
    </lineage>
</organism>
<feature type="domain" description="AN1-type" evidence="7">
    <location>
        <begin position="56"/>
        <end position="102"/>
    </location>
</feature>
<sequence>MVPSLCANGCGFNGSLINKNFCSKCYKDYLKENNTKSKGCKGVECERNNKKNYFEKNERKRCNSCKKRIGLLGFQCRCGDVFCGSHRYPEMHACKIDWKEIDREVLIKENPLCISDKLKLRI</sequence>
<dbReference type="Pfam" id="PF01754">
    <property type="entry name" value="zf-A20"/>
    <property type="match status" value="1"/>
</dbReference>
<dbReference type="InterPro" id="IPR035896">
    <property type="entry name" value="AN1-like_Znf"/>
</dbReference>
<dbReference type="SMART" id="SM00259">
    <property type="entry name" value="ZnF_A20"/>
    <property type="match status" value="1"/>
</dbReference>
<name>V7C4L5_PHAVU</name>
<dbReference type="InterPro" id="IPR050652">
    <property type="entry name" value="AN1_A20_ZnFinger"/>
</dbReference>
<evidence type="ECO:0000259" key="6">
    <source>
        <dbReference type="PROSITE" id="PS51036"/>
    </source>
</evidence>
<evidence type="ECO:0000256" key="1">
    <source>
        <dbReference type="ARBA" id="ARBA00003732"/>
    </source>
</evidence>
<dbReference type="SMR" id="V7C4L5"/>
<dbReference type="Gene3D" id="1.20.5.4770">
    <property type="match status" value="1"/>
</dbReference>
<dbReference type="SMART" id="SM00154">
    <property type="entry name" value="ZnF_AN1"/>
    <property type="match status" value="1"/>
</dbReference>
<evidence type="ECO:0000256" key="5">
    <source>
        <dbReference type="PROSITE-ProRule" id="PRU00449"/>
    </source>
</evidence>
<dbReference type="AlphaFoldDB" id="V7C4L5"/>
<dbReference type="PANTHER" id="PTHR10634">
    <property type="entry name" value="AN1-TYPE ZINC FINGER PROTEIN"/>
    <property type="match status" value="1"/>
</dbReference>
<reference evidence="9" key="1">
    <citation type="journal article" date="2014" name="Nat. Genet.">
        <title>A reference genome for common bean and genome-wide analysis of dual domestications.</title>
        <authorList>
            <person name="Schmutz J."/>
            <person name="McClean P.E."/>
            <person name="Mamidi S."/>
            <person name="Wu G.A."/>
            <person name="Cannon S.B."/>
            <person name="Grimwood J."/>
            <person name="Jenkins J."/>
            <person name="Shu S."/>
            <person name="Song Q."/>
            <person name="Chavarro C."/>
            <person name="Torres-Torres M."/>
            <person name="Geffroy V."/>
            <person name="Moghaddam S.M."/>
            <person name="Gao D."/>
            <person name="Abernathy B."/>
            <person name="Barry K."/>
            <person name="Blair M."/>
            <person name="Brick M.A."/>
            <person name="Chovatia M."/>
            <person name="Gepts P."/>
            <person name="Goodstein D.M."/>
            <person name="Gonzales M."/>
            <person name="Hellsten U."/>
            <person name="Hyten D.L."/>
            <person name="Jia G."/>
            <person name="Kelly J.D."/>
            <person name="Kudrna D."/>
            <person name="Lee R."/>
            <person name="Richard M.M."/>
            <person name="Miklas P.N."/>
            <person name="Osorno J.M."/>
            <person name="Rodrigues J."/>
            <person name="Thareau V."/>
            <person name="Urrea C.A."/>
            <person name="Wang M."/>
            <person name="Yu Y."/>
            <person name="Zhang M."/>
            <person name="Wing R.A."/>
            <person name="Cregan P.B."/>
            <person name="Rokhsar D.S."/>
            <person name="Jackson S.A."/>
        </authorList>
    </citation>
    <scope>NUCLEOTIDE SEQUENCE [LARGE SCALE GENOMIC DNA]</scope>
    <source>
        <strain evidence="9">cv. G19833</strain>
    </source>
</reference>
<keyword evidence="4" id="KW-0862">Zinc</keyword>
<dbReference type="STRING" id="3885.V7C4L5"/>
<dbReference type="SUPFAM" id="SSF57716">
    <property type="entry name" value="Glucocorticoid receptor-like (DNA-binding domain)"/>
    <property type="match status" value="1"/>
</dbReference>
<dbReference type="GO" id="GO:0003677">
    <property type="term" value="F:DNA binding"/>
    <property type="evidence" value="ECO:0007669"/>
    <property type="project" value="InterPro"/>
</dbReference>
<evidence type="ECO:0000256" key="4">
    <source>
        <dbReference type="ARBA" id="ARBA00022833"/>
    </source>
</evidence>
<gene>
    <name evidence="8" type="ORF">PHAVU_004G110900g</name>
</gene>
<dbReference type="Pfam" id="PF01428">
    <property type="entry name" value="zf-AN1"/>
    <property type="match status" value="1"/>
</dbReference>
<dbReference type="Gene3D" id="4.10.1110.10">
    <property type="entry name" value="AN1-like Zinc finger"/>
    <property type="match status" value="1"/>
</dbReference>
<evidence type="ECO:0000256" key="2">
    <source>
        <dbReference type="ARBA" id="ARBA00022723"/>
    </source>
</evidence>
<dbReference type="OMA" id="HKSENEG"/>
<dbReference type="eggNOG" id="KOG3173">
    <property type="taxonomic scope" value="Eukaryota"/>
</dbReference>
<dbReference type="PROSITE" id="PS51039">
    <property type="entry name" value="ZF_AN1"/>
    <property type="match status" value="1"/>
</dbReference>
<evidence type="ECO:0000313" key="8">
    <source>
        <dbReference type="EMBL" id="ESW24205.1"/>
    </source>
</evidence>
<keyword evidence="3 5" id="KW-0863">Zinc-finger</keyword>
<comment type="function">
    <text evidence="1">May be involved in environmental stress response.</text>
</comment>
<dbReference type="SUPFAM" id="SSF118310">
    <property type="entry name" value="AN1-like Zinc finger"/>
    <property type="match status" value="1"/>
</dbReference>
<evidence type="ECO:0008006" key="10">
    <source>
        <dbReference type="Google" id="ProtNLM"/>
    </source>
</evidence>
<accession>V7C4L5</accession>
<keyword evidence="2" id="KW-0479">Metal-binding</keyword>
<evidence type="ECO:0000256" key="3">
    <source>
        <dbReference type="ARBA" id="ARBA00022771"/>
    </source>
</evidence>
<evidence type="ECO:0000259" key="7">
    <source>
        <dbReference type="PROSITE" id="PS51039"/>
    </source>
</evidence>
<dbReference type="Gramene" id="ESW24205">
    <property type="protein sequence ID" value="ESW24205"/>
    <property type="gene ID" value="PHAVU_004G110900g"/>
</dbReference>
<proteinExistence type="predicted"/>
<dbReference type="InterPro" id="IPR000058">
    <property type="entry name" value="Znf_AN1"/>
</dbReference>